<dbReference type="RefSeq" id="WP_157386638.1">
    <property type="nucleotide sequence ID" value="NZ_WRPP01000001.1"/>
</dbReference>
<reference evidence="1 2" key="1">
    <citation type="submission" date="2019-12" db="EMBL/GenBank/DDBJ databases">
        <title>Nocardia sp. nov. ET3-3 isolated from soil.</title>
        <authorList>
            <person name="Kanchanasin P."/>
            <person name="Tanasupawat S."/>
            <person name="Yuki M."/>
            <person name="Kudo T."/>
        </authorList>
    </citation>
    <scope>NUCLEOTIDE SEQUENCE [LARGE SCALE GENOMIC DNA]</scope>
    <source>
        <strain evidence="1 2">ET3-3</strain>
    </source>
</reference>
<name>A0A7K1USL1_9NOCA</name>
<evidence type="ECO:0000313" key="2">
    <source>
        <dbReference type="Proteomes" id="UP000466794"/>
    </source>
</evidence>
<evidence type="ECO:0000313" key="1">
    <source>
        <dbReference type="EMBL" id="MVU77271.1"/>
    </source>
</evidence>
<dbReference type="EMBL" id="WRPP01000001">
    <property type="protein sequence ID" value="MVU77271.1"/>
    <property type="molecule type" value="Genomic_DNA"/>
</dbReference>
<keyword evidence="2" id="KW-1185">Reference proteome</keyword>
<accession>A0A7K1USL1</accession>
<dbReference type="AlphaFoldDB" id="A0A7K1USL1"/>
<proteinExistence type="predicted"/>
<dbReference type="Proteomes" id="UP000466794">
    <property type="component" value="Unassembled WGS sequence"/>
</dbReference>
<comment type="caution">
    <text evidence="1">The sequence shown here is derived from an EMBL/GenBank/DDBJ whole genome shotgun (WGS) entry which is preliminary data.</text>
</comment>
<sequence>MNRDLPLANIVTLGVTDIGGERDFCRRLDWPLILDTGEDNPVTAARR</sequence>
<organism evidence="1 2">
    <name type="scientific">Nocardia terrae</name>
    <dbReference type="NCBI Taxonomy" id="2675851"/>
    <lineage>
        <taxon>Bacteria</taxon>
        <taxon>Bacillati</taxon>
        <taxon>Actinomycetota</taxon>
        <taxon>Actinomycetes</taxon>
        <taxon>Mycobacteriales</taxon>
        <taxon>Nocardiaceae</taxon>
        <taxon>Nocardia</taxon>
    </lineage>
</organism>
<protein>
    <submittedName>
        <fullName evidence="1">Uncharacterized protein</fullName>
    </submittedName>
</protein>
<gene>
    <name evidence="1" type="ORF">GPX89_08435</name>
</gene>